<name>A0A8J3LE16_9ACTN</name>
<evidence type="ECO:0000313" key="2">
    <source>
        <dbReference type="Proteomes" id="UP000653674"/>
    </source>
</evidence>
<comment type="caution">
    <text evidence="1">The sequence shown here is derived from an EMBL/GenBank/DDBJ whole genome shotgun (WGS) entry which is preliminary data.</text>
</comment>
<reference evidence="1" key="1">
    <citation type="submission" date="2021-01" db="EMBL/GenBank/DDBJ databases">
        <title>Whole genome shotgun sequence of Planosporangium flavigriseum NBRC 105377.</title>
        <authorList>
            <person name="Komaki H."/>
            <person name="Tamura T."/>
        </authorList>
    </citation>
    <scope>NUCLEOTIDE SEQUENCE</scope>
    <source>
        <strain evidence="1">NBRC 105377</strain>
    </source>
</reference>
<protein>
    <submittedName>
        <fullName evidence="1">Uncharacterized protein</fullName>
    </submittedName>
</protein>
<gene>
    <name evidence="1" type="ORF">Pfl04_01120</name>
</gene>
<proteinExistence type="predicted"/>
<dbReference type="AlphaFoldDB" id="A0A8J3LE16"/>
<dbReference type="EMBL" id="BONU01000001">
    <property type="protein sequence ID" value="GIG71708.1"/>
    <property type="molecule type" value="Genomic_DNA"/>
</dbReference>
<evidence type="ECO:0000313" key="1">
    <source>
        <dbReference type="EMBL" id="GIG71708.1"/>
    </source>
</evidence>
<keyword evidence="2" id="KW-1185">Reference proteome</keyword>
<sequence length="182" mass="20520">MDLPKSRTAYRQAERAFDKLSALADAAGADEFRDEFVSCIGMIQRVGPILYNETKGHRTATFGAWWQTTGQDPLFRFMADVRNAEFKRAENRKVAHHDVVVHEVVTVTDAVHVAVIRDGKVVEEHSHSDPLPPPPVVPEPTHTVTWYFSGGTYDGQEVLGLLRQYLVWIRDVLIPTAERLTP</sequence>
<dbReference type="RefSeq" id="WP_168076234.1">
    <property type="nucleotide sequence ID" value="NZ_BAAAQJ010000026.1"/>
</dbReference>
<accession>A0A8J3LE16</accession>
<dbReference type="Proteomes" id="UP000653674">
    <property type="component" value="Unassembled WGS sequence"/>
</dbReference>
<organism evidence="1 2">
    <name type="scientific">Planosporangium flavigriseum</name>
    <dbReference type="NCBI Taxonomy" id="373681"/>
    <lineage>
        <taxon>Bacteria</taxon>
        <taxon>Bacillati</taxon>
        <taxon>Actinomycetota</taxon>
        <taxon>Actinomycetes</taxon>
        <taxon>Micromonosporales</taxon>
        <taxon>Micromonosporaceae</taxon>
        <taxon>Planosporangium</taxon>
    </lineage>
</organism>